<gene>
    <name evidence="2" type="ORF">GCM10008938_41280</name>
</gene>
<evidence type="ECO:0000313" key="2">
    <source>
        <dbReference type="EMBL" id="GGJ51022.1"/>
    </source>
</evidence>
<dbReference type="EMBL" id="BMOD01000022">
    <property type="protein sequence ID" value="GGJ51022.1"/>
    <property type="molecule type" value="Genomic_DNA"/>
</dbReference>
<dbReference type="Proteomes" id="UP000632222">
    <property type="component" value="Unassembled WGS sequence"/>
</dbReference>
<organism evidence="2 3">
    <name type="scientific">Deinococcus roseus</name>
    <dbReference type="NCBI Taxonomy" id="392414"/>
    <lineage>
        <taxon>Bacteria</taxon>
        <taxon>Thermotogati</taxon>
        <taxon>Deinococcota</taxon>
        <taxon>Deinococci</taxon>
        <taxon>Deinococcales</taxon>
        <taxon>Deinococcaceae</taxon>
        <taxon>Deinococcus</taxon>
    </lineage>
</organism>
<protein>
    <recommendedName>
        <fullName evidence="4">DUF3887 domain-containing protein</fullName>
    </recommendedName>
</protein>
<keyword evidence="3" id="KW-1185">Reference proteome</keyword>
<keyword evidence="1" id="KW-0732">Signal</keyword>
<feature type="signal peptide" evidence="1">
    <location>
        <begin position="1"/>
        <end position="21"/>
    </location>
</feature>
<name>A0ABQ2DCF7_9DEIO</name>
<evidence type="ECO:0008006" key="4">
    <source>
        <dbReference type="Google" id="ProtNLM"/>
    </source>
</evidence>
<feature type="chain" id="PRO_5047517890" description="DUF3887 domain-containing protein" evidence="1">
    <location>
        <begin position="22"/>
        <end position="145"/>
    </location>
</feature>
<proteinExistence type="predicted"/>
<evidence type="ECO:0000313" key="3">
    <source>
        <dbReference type="Proteomes" id="UP000632222"/>
    </source>
</evidence>
<sequence>MQTLPKLLLTFALLAAPVAAAQTAAEMLVVTAISAQLDSSISLPKGTYGYTNPKYALSFAQSLGKDASNYQDYQLYVATGLTAKLAPVFVQQLQGNFAAAGYFMSSTSTAGNTTRSEFTNDTGKVLLLFTTYQKDAVYFLVGRKK</sequence>
<evidence type="ECO:0000256" key="1">
    <source>
        <dbReference type="SAM" id="SignalP"/>
    </source>
</evidence>
<dbReference type="RefSeq" id="WP_189006233.1">
    <property type="nucleotide sequence ID" value="NZ_BMOD01000022.1"/>
</dbReference>
<reference evidence="3" key="1">
    <citation type="journal article" date="2019" name="Int. J. Syst. Evol. Microbiol.">
        <title>The Global Catalogue of Microorganisms (GCM) 10K type strain sequencing project: providing services to taxonomists for standard genome sequencing and annotation.</title>
        <authorList>
            <consortium name="The Broad Institute Genomics Platform"/>
            <consortium name="The Broad Institute Genome Sequencing Center for Infectious Disease"/>
            <person name="Wu L."/>
            <person name="Ma J."/>
        </authorList>
    </citation>
    <scope>NUCLEOTIDE SEQUENCE [LARGE SCALE GENOMIC DNA]</scope>
    <source>
        <strain evidence="3">JCM 14370</strain>
    </source>
</reference>
<accession>A0ABQ2DCF7</accession>
<comment type="caution">
    <text evidence="2">The sequence shown here is derived from an EMBL/GenBank/DDBJ whole genome shotgun (WGS) entry which is preliminary data.</text>
</comment>